<feature type="compositionally biased region" description="Polar residues" evidence="1">
    <location>
        <begin position="274"/>
        <end position="283"/>
    </location>
</feature>
<feature type="compositionally biased region" description="Low complexity" evidence="1">
    <location>
        <begin position="339"/>
        <end position="349"/>
    </location>
</feature>
<evidence type="ECO:0000259" key="2">
    <source>
        <dbReference type="PROSITE" id="PS50010"/>
    </source>
</evidence>
<dbReference type="AlphaFoldDB" id="A0A165F150"/>
<feature type="compositionally biased region" description="Polar residues" evidence="1">
    <location>
        <begin position="698"/>
        <end position="707"/>
    </location>
</feature>
<sequence length="962" mass="102996">MDSTALQVLPAQHVRGDTIPSPVGTPSLVTTDDPASMAASTSTGTRSDKPTKKSNPLIDLIETEKQYVDLLASIIRRVAAAWSKDNFPPKELDTMFRCVEAIYKANRMLLARLKDIGPNPSSPKALGDLLMRWIDDLEDPYDRYCSSYITGFDVWSLVQQNKKLSQMLDEVSASAPPGQTGGPSSEGASAGWTLDGLFLLPRGRLKYYKRLYSRLLKSTQPGRSDHRLLVVAVERLDNLLDMVAARLPVTVQGLEDFDALSPGAPQVRARGLEGQQNSTSAQVASHPPSAPATQGDAQSGPPEPLPLSKANQFKPLPDPDASYDTGNVLETVKRDQGESSESLSIASMSDTGRSQPSMPPSAGMAGQSSGEAIRNGSTPSLRSVTPSNVADADRVDRQSGSSGTITGSQSDDRSSRDTGSTSLGSLGTLPSPSELERKLSVDQVLDIFSMKPKVCSLQLNPHDLAFARSTRASIDVVISCTPVATGVQARTERGHLYLLSDLLLICERGPETEELTSRSMRLLYPPLAGRFIRILNTTEEDGTTVTVQLLRKVTVVFEANSQSMRDKLVRDLEDCIAMASNLPAKRGSKSHLPNSNQLTGSGANGTGSLTRSTSEPLGQNGDFGFRGMPLDPPFTSRPSLPVPGPVVGHSSLPPVPPPGPSGIAQQMGPSMGPPAAQPGFRQYPPRDASLNGPARPFPSSTNTQQGDAPQHLPPRPGPFPFHPQHHPPFGNFPTGPEVAYPRRDEFGRPLYPHPNDTTQPFLGRTEKQLPPAYNNAPGPGPFSPEMPRNYVDPATFPSPTASIFVPPSSRSTVLSSRTPSLASSHPSVRPTMEDISPPSSPGEEPKQLTAVISAQMKCKVFLKQAHSQWKSLGGGKLKLYHQQPTNVKQLVVEADTKEKTLLISTIILTDAVERVGKTGVAIELSDNGASTGIVYMIQLRNEASATGLFNSLLAGSDRTTSG</sequence>
<feature type="region of interest" description="Disordered" evidence="1">
    <location>
        <begin position="802"/>
        <end position="845"/>
    </location>
</feature>
<dbReference type="PANTHER" id="PTHR45924:SF2">
    <property type="entry name" value="FI17866P1"/>
    <property type="match status" value="1"/>
</dbReference>
<dbReference type="EMBL" id="KV423986">
    <property type="protein sequence ID" value="KZT55969.1"/>
    <property type="molecule type" value="Genomic_DNA"/>
</dbReference>
<feature type="compositionally biased region" description="Polar residues" evidence="1">
    <location>
        <begin position="808"/>
        <end position="826"/>
    </location>
</feature>
<dbReference type="InterPro" id="IPR000219">
    <property type="entry name" value="DH_dom"/>
</dbReference>
<dbReference type="PROSITE" id="PS50010">
    <property type="entry name" value="DH_2"/>
    <property type="match status" value="1"/>
</dbReference>
<feature type="compositionally biased region" description="Low complexity" evidence="1">
    <location>
        <begin position="398"/>
        <end position="409"/>
    </location>
</feature>
<dbReference type="Gene3D" id="1.20.900.10">
    <property type="entry name" value="Dbl homology (DH) domain"/>
    <property type="match status" value="1"/>
</dbReference>
<dbReference type="Proteomes" id="UP000076842">
    <property type="component" value="Unassembled WGS sequence"/>
</dbReference>
<feature type="compositionally biased region" description="Pro residues" evidence="1">
    <location>
        <begin position="711"/>
        <end position="721"/>
    </location>
</feature>
<dbReference type="InParanoid" id="A0A165F150"/>
<reference evidence="3 4" key="1">
    <citation type="journal article" date="2016" name="Mol. Biol. Evol.">
        <title>Comparative Genomics of Early-Diverging Mushroom-Forming Fungi Provides Insights into the Origins of Lignocellulose Decay Capabilities.</title>
        <authorList>
            <person name="Nagy L.G."/>
            <person name="Riley R."/>
            <person name="Tritt A."/>
            <person name="Adam C."/>
            <person name="Daum C."/>
            <person name="Floudas D."/>
            <person name="Sun H."/>
            <person name="Yadav J.S."/>
            <person name="Pangilinan J."/>
            <person name="Larsson K.H."/>
            <person name="Matsuura K."/>
            <person name="Barry K."/>
            <person name="Labutti K."/>
            <person name="Kuo R."/>
            <person name="Ohm R.A."/>
            <person name="Bhattacharya S.S."/>
            <person name="Shirouzu T."/>
            <person name="Yoshinaga Y."/>
            <person name="Martin F.M."/>
            <person name="Grigoriev I.V."/>
            <person name="Hibbett D.S."/>
        </authorList>
    </citation>
    <scope>NUCLEOTIDE SEQUENCE [LARGE SCALE GENOMIC DNA]</scope>
    <source>
        <strain evidence="3 4">HHB12733</strain>
    </source>
</reference>
<feature type="compositionally biased region" description="Low complexity" evidence="1">
    <location>
        <begin position="417"/>
        <end position="433"/>
    </location>
</feature>
<evidence type="ECO:0000313" key="4">
    <source>
        <dbReference type="Proteomes" id="UP000076842"/>
    </source>
</evidence>
<feature type="region of interest" description="Disordered" evidence="1">
    <location>
        <begin position="270"/>
        <end position="434"/>
    </location>
</feature>
<evidence type="ECO:0000313" key="3">
    <source>
        <dbReference type="EMBL" id="KZT55969.1"/>
    </source>
</evidence>
<keyword evidence="4" id="KW-1185">Reference proteome</keyword>
<gene>
    <name evidence="3" type="ORF">CALCODRAFT_498046</name>
</gene>
<dbReference type="SUPFAM" id="SSF48065">
    <property type="entry name" value="DBL homology domain (DH-domain)"/>
    <property type="match status" value="1"/>
</dbReference>
<accession>A0A165F150</accession>
<dbReference type="SUPFAM" id="SSF50729">
    <property type="entry name" value="PH domain-like"/>
    <property type="match status" value="1"/>
</dbReference>
<dbReference type="OrthoDB" id="6244550at2759"/>
<feature type="compositionally biased region" description="Polar residues" evidence="1">
    <location>
        <begin position="366"/>
        <end position="388"/>
    </location>
</feature>
<dbReference type="InterPro" id="IPR035899">
    <property type="entry name" value="DBL_dom_sf"/>
</dbReference>
<dbReference type="GO" id="GO:0031267">
    <property type="term" value="F:small GTPase binding"/>
    <property type="evidence" value="ECO:0007669"/>
    <property type="project" value="TreeGrafter"/>
</dbReference>
<feature type="compositionally biased region" description="Polar residues" evidence="1">
    <location>
        <begin position="591"/>
        <end position="617"/>
    </location>
</feature>
<feature type="region of interest" description="Disordered" evidence="1">
    <location>
        <begin position="15"/>
        <end position="54"/>
    </location>
</feature>
<dbReference type="STRING" id="1353952.A0A165F150"/>
<name>A0A165F150_9BASI</name>
<feature type="domain" description="DH" evidence="2">
    <location>
        <begin position="52"/>
        <end position="246"/>
    </location>
</feature>
<dbReference type="GO" id="GO:0005085">
    <property type="term" value="F:guanyl-nucleotide exchange factor activity"/>
    <property type="evidence" value="ECO:0007669"/>
    <property type="project" value="InterPro"/>
</dbReference>
<dbReference type="Pfam" id="PF00621">
    <property type="entry name" value="RhoGEF"/>
    <property type="match status" value="1"/>
</dbReference>
<dbReference type="Gene3D" id="2.30.29.30">
    <property type="entry name" value="Pleckstrin-homology domain (PH domain)/Phosphotyrosine-binding domain (PTB)"/>
    <property type="match status" value="1"/>
</dbReference>
<dbReference type="InterPro" id="IPR011993">
    <property type="entry name" value="PH-like_dom_sf"/>
</dbReference>
<proteinExistence type="predicted"/>
<protein>
    <recommendedName>
        <fullName evidence="2">DH domain-containing protein</fullName>
    </recommendedName>
</protein>
<feature type="region of interest" description="Disordered" evidence="1">
    <location>
        <begin position="584"/>
        <end position="730"/>
    </location>
</feature>
<dbReference type="PANTHER" id="PTHR45924">
    <property type="entry name" value="FI17866P1"/>
    <property type="match status" value="1"/>
</dbReference>
<dbReference type="SMART" id="SM00325">
    <property type="entry name" value="RhoGEF"/>
    <property type="match status" value="1"/>
</dbReference>
<organism evidence="3 4">
    <name type="scientific">Calocera cornea HHB12733</name>
    <dbReference type="NCBI Taxonomy" id="1353952"/>
    <lineage>
        <taxon>Eukaryota</taxon>
        <taxon>Fungi</taxon>
        <taxon>Dikarya</taxon>
        <taxon>Basidiomycota</taxon>
        <taxon>Agaricomycotina</taxon>
        <taxon>Dacrymycetes</taxon>
        <taxon>Dacrymycetales</taxon>
        <taxon>Dacrymycetaceae</taxon>
        <taxon>Calocera</taxon>
    </lineage>
</organism>
<feature type="region of interest" description="Disordered" evidence="1">
    <location>
        <begin position="169"/>
        <end position="188"/>
    </location>
</feature>
<evidence type="ECO:0000256" key="1">
    <source>
        <dbReference type="SAM" id="MobiDB-lite"/>
    </source>
</evidence>